<evidence type="ECO:0000313" key="4">
    <source>
        <dbReference type="Proteomes" id="UP001645039"/>
    </source>
</evidence>
<reference evidence="3 4" key="1">
    <citation type="submission" date="2020-07" db="EMBL/GenBank/DDBJ databases">
        <title>Halophilic bacteria isolated from french cheeses.</title>
        <authorList>
            <person name="Kothe C.I."/>
            <person name="Farah-Kraiem B."/>
            <person name="Renault P."/>
            <person name="Dridi B."/>
        </authorList>
    </citation>
    <scope>NUCLEOTIDE SEQUENCE [LARGE SCALE GENOMIC DNA]</scope>
    <source>
        <strain evidence="3 4">FME1</strain>
    </source>
</reference>
<proteinExistence type="predicted"/>
<comment type="caution">
    <text evidence="3">The sequence shown here is derived from an EMBL/GenBank/DDBJ whole genome shotgun (WGS) entry which is preliminary data.</text>
</comment>
<keyword evidence="1" id="KW-0067">ATP-binding</keyword>
<dbReference type="Gene3D" id="3.30.1490.20">
    <property type="entry name" value="ATP-grasp fold, A domain"/>
    <property type="match status" value="1"/>
</dbReference>
<evidence type="ECO:0000259" key="2">
    <source>
        <dbReference type="PROSITE" id="PS50975"/>
    </source>
</evidence>
<accession>A0ABR9EYL2</accession>
<keyword evidence="1" id="KW-0547">Nucleotide-binding</keyword>
<dbReference type="RefSeq" id="WP_192535872.1">
    <property type="nucleotide sequence ID" value="NZ_RRZD01000002.1"/>
</dbReference>
<dbReference type="InterPro" id="IPR011761">
    <property type="entry name" value="ATP-grasp"/>
</dbReference>
<feature type="domain" description="ATP-grasp" evidence="2">
    <location>
        <begin position="88"/>
        <end position="302"/>
    </location>
</feature>
<dbReference type="SUPFAM" id="SSF56059">
    <property type="entry name" value="Glutathione synthetase ATP-binding domain-like"/>
    <property type="match status" value="1"/>
</dbReference>
<keyword evidence="4" id="KW-1185">Reference proteome</keyword>
<dbReference type="Proteomes" id="UP001645039">
    <property type="component" value="Unassembled WGS sequence"/>
</dbReference>
<sequence>MDASLDNFTNLLEKLPSITKEGLLVHALRMPNSAQSLLLPRQLAYYYQQIPTPEAGAENVKPSGYVCGVSGRNLLPEVNFCQDIRAWRARLERAGIKVVKAASFSGRSIRDHIRYARKVGYPVVLKPVIRNTLFEEYIKDIKNDAELEFLFRQSRELKKQKASDLSASPYAMTRLSEDHIDEHGRKFLPLSVRYMVEKQQEGQQLRLIVAFGSVVAALTKPVGAKQWQQSADIHESYKAVGHKVAKVLQGMDFLRVDLIVDNPATPASDDNHVVIALSEHLKCYKLITDHFDTTQAILEQVAECKMPDLSKEATIQVELSGVSNGQRLKQELADVANVLALTLKLDELDEVIGRVHFELSGPSWALASLTWIYANGLGINEVPTSVKVS</sequence>
<dbReference type="EMBL" id="RRZD01000002">
    <property type="protein sequence ID" value="MBE0398959.1"/>
    <property type="molecule type" value="Genomic_DNA"/>
</dbReference>
<name>A0ABR9EYL2_9GAMM</name>
<organism evidence="3 4">
    <name type="scientific">Halomonas casei</name>
    <dbReference type="NCBI Taxonomy" id="2742613"/>
    <lineage>
        <taxon>Bacteria</taxon>
        <taxon>Pseudomonadati</taxon>
        <taxon>Pseudomonadota</taxon>
        <taxon>Gammaproteobacteria</taxon>
        <taxon>Oceanospirillales</taxon>
        <taxon>Halomonadaceae</taxon>
        <taxon>Halomonas</taxon>
    </lineage>
</organism>
<gene>
    <name evidence="3" type="ORF">EI168_02400</name>
</gene>
<dbReference type="PROSITE" id="PS50975">
    <property type="entry name" value="ATP_GRASP"/>
    <property type="match status" value="1"/>
</dbReference>
<protein>
    <recommendedName>
        <fullName evidence="2">ATP-grasp domain-containing protein</fullName>
    </recommendedName>
</protein>
<dbReference type="InterPro" id="IPR013815">
    <property type="entry name" value="ATP_grasp_subdomain_1"/>
</dbReference>
<evidence type="ECO:0000256" key="1">
    <source>
        <dbReference type="PROSITE-ProRule" id="PRU00409"/>
    </source>
</evidence>
<evidence type="ECO:0000313" key="3">
    <source>
        <dbReference type="EMBL" id="MBE0398959.1"/>
    </source>
</evidence>